<sequence length="184" mass="21343">MNSIKVVMPVVALVIVFLLGNWLFPFSMISFNKSYSYDQDNVSGREFLKEYKVAKAFAKEQETDKVSIAVLDFYHTIDHSYIIELGKQSISKQSLYSLQLALEQNRKSFMKLLADDNVDLSIDSKQSLLFAINEIESTENQLKDLQQLPLKRSDLRRSIRNTLVTLVFACELTDHFYHSYIDQR</sequence>
<protein>
    <submittedName>
        <fullName evidence="2">Uncharacterized protein</fullName>
    </submittedName>
</protein>
<evidence type="ECO:0000256" key="1">
    <source>
        <dbReference type="SAM" id="Phobius"/>
    </source>
</evidence>
<comment type="caution">
    <text evidence="2">The sequence shown here is derived from an EMBL/GenBank/DDBJ whole genome shotgun (WGS) entry which is preliminary data.</text>
</comment>
<reference evidence="2 3" key="1">
    <citation type="submission" date="2021-05" db="EMBL/GenBank/DDBJ databases">
        <title>Novel Bacillus species.</title>
        <authorList>
            <person name="Liu G."/>
        </authorList>
    </citation>
    <scope>NUCLEOTIDE SEQUENCE [LARGE SCALE GENOMIC DNA]</scope>
    <source>
        <strain evidence="2 3">FJAT-49682</strain>
    </source>
</reference>
<gene>
    <name evidence="2" type="ORF">KHA91_14635</name>
</gene>
<dbReference type="EMBL" id="JAGYPN010000003">
    <property type="protein sequence ID" value="MBS4223977.1"/>
    <property type="molecule type" value="Genomic_DNA"/>
</dbReference>
<keyword evidence="1" id="KW-0472">Membrane</keyword>
<accession>A0A942Z650</accession>
<evidence type="ECO:0000313" key="3">
    <source>
        <dbReference type="Proteomes" id="UP000676456"/>
    </source>
</evidence>
<evidence type="ECO:0000313" key="2">
    <source>
        <dbReference type="EMBL" id="MBS4223977.1"/>
    </source>
</evidence>
<name>A0A942Z650_9BACI</name>
<proteinExistence type="predicted"/>
<dbReference type="Proteomes" id="UP000676456">
    <property type="component" value="Unassembled WGS sequence"/>
</dbReference>
<keyword evidence="1" id="KW-1133">Transmembrane helix</keyword>
<feature type="transmembrane region" description="Helical" evidence="1">
    <location>
        <begin position="6"/>
        <end position="24"/>
    </location>
</feature>
<organism evidence="2 3">
    <name type="scientific">Lederbergia citrea</name>
    <dbReference type="NCBI Taxonomy" id="2833581"/>
    <lineage>
        <taxon>Bacteria</taxon>
        <taxon>Bacillati</taxon>
        <taxon>Bacillota</taxon>
        <taxon>Bacilli</taxon>
        <taxon>Bacillales</taxon>
        <taxon>Bacillaceae</taxon>
        <taxon>Lederbergia</taxon>
    </lineage>
</organism>
<dbReference type="AlphaFoldDB" id="A0A942Z650"/>
<keyword evidence="3" id="KW-1185">Reference proteome</keyword>
<dbReference type="RefSeq" id="WP_213099036.1">
    <property type="nucleotide sequence ID" value="NZ_JAGYPN010000003.1"/>
</dbReference>
<keyword evidence="1" id="KW-0812">Transmembrane</keyword>